<comment type="caution">
    <text evidence="1">The sequence shown here is derived from an EMBL/GenBank/DDBJ whole genome shotgun (WGS) entry which is preliminary data.</text>
</comment>
<name>A0A845AJ74_9SPHN</name>
<sequence>MARKGIGFFDSKGHFFKSPEEATVSDLAAILGKIGEGESLAPGIAYTLLRQREEIEKLFAEHDTMMKDYSAMIDTSVAASSNIAKLASKRPAVA</sequence>
<protein>
    <submittedName>
        <fullName evidence="1">Uncharacterized protein</fullName>
    </submittedName>
</protein>
<evidence type="ECO:0000313" key="1">
    <source>
        <dbReference type="EMBL" id="MXP29213.1"/>
    </source>
</evidence>
<reference evidence="1 2" key="1">
    <citation type="submission" date="2019-12" db="EMBL/GenBank/DDBJ databases">
        <title>Genomic-based taxomic classification of the family Erythrobacteraceae.</title>
        <authorList>
            <person name="Xu L."/>
        </authorList>
    </citation>
    <scope>NUCLEOTIDE SEQUENCE [LARGE SCALE GENOMIC DNA]</scope>
    <source>
        <strain evidence="1 2">KEMB 9005-328</strain>
    </source>
</reference>
<proteinExistence type="predicted"/>
<gene>
    <name evidence="1" type="ORF">GRI58_10310</name>
</gene>
<dbReference type="Proteomes" id="UP000439780">
    <property type="component" value="Unassembled WGS sequence"/>
</dbReference>
<accession>A0A845AJ74</accession>
<evidence type="ECO:0000313" key="2">
    <source>
        <dbReference type="Proteomes" id="UP000439780"/>
    </source>
</evidence>
<dbReference type="RefSeq" id="WP_160753507.1">
    <property type="nucleotide sequence ID" value="NZ_WTYA01000007.1"/>
</dbReference>
<dbReference type="EMBL" id="WTYA01000007">
    <property type="protein sequence ID" value="MXP29213.1"/>
    <property type="molecule type" value="Genomic_DNA"/>
</dbReference>
<organism evidence="1 2">
    <name type="scientific">Qipengyuania algicida</name>
    <dbReference type="NCBI Taxonomy" id="1836209"/>
    <lineage>
        <taxon>Bacteria</taxon>
        <taxon>Pseudomonadati</taxon>
        <taxon>Pseudomonadota</taxon>
        <taxon>Alphaproteobacteria</taxon>
        <taxon>Sphingomonadales</taxon>
        <taxon>Erythrobacteraceae</taxon>
        <taxon>Qipengyuania</taxon>
    </lineage>
</organism>
<dbReference type="OrthoDB" id="7507038at2"/>
<keyword evidence="2" id="KW-1185">Reference proteome</keyword>
<dbReference type="AlphaFoldDB" id="A0A845AJ74"/>